<name>A0AAQ4Q068_GASAC</name>
<feature type="region of interest" description="Disordered" evidence="1">
    <location>
        <begin position="228"/>
        <end position="251"/>
    </location>
</feature>
<dbReference type="RefSeq" id="XP_040050037.1">
    <property type="nucleotide sequence ID" value="XM_040194103.1"/>
</dbReference>
<feature type="region of interest" description="Disordered" evidence="1">
    <location>
        <begin position="312"/>
        <end position="365"/>
    </location>
</feature>
<reference evidence="2" key="3">
    <citation type="submission" date="2025-09" db="UniProtKB">
        <authorList>
            <consortium name="Ensembl"/>
        </authorList>
    </citation>
    <scope>IDENTIFICATION</scope>
</reference>
<dbReference type="PANTHER" id="PTHR47282">
    <property type="entry name" value="PGC-1 AND ERR-INDUCED REGULATOR IN MUSCLE PROTEIN 1"/>
    <property type="match status" value="1"/>
</dbReference>
<feature type="compositionally biased region" description="Basic and acidic residues" evidence="1">
    <location>
        <begin position="122"/>
        <end position="134"/>
    </location>
</feature>
<feature type="compositionally biased region" description="Polar residues" evidence="1">
    <location>
        <begin position="698"/>
        <end position="707"/>
    </location>
</feature>
<evidence type="ECO:0000313" key="2">
    <source>
        <dbReference type="Ensembl" id="ENSGACP00000043521.1"/>
    </source>
</evidence>
<dbReference type="GeneTree" id="ENSGT01140000282610"/>
<dbReference type="GO" id="GO:0005737">
    <property type="term" value="C:cytoplasm"/>
    <property type="evidence" value="ECO:0007669"/>
    <property type="project" value="TreeGrafter"/>
</dbReference>
<feature type="compositionally biased region" description="Basic and acidic residues" evidence="1">
    <location>
        <begin position="770"/>
        <end position="785"/>
    </location>
</feature>
<dbReference type="CTD" id="569303"/>
<evidence type="ECO:0000256" key="1">
    <source>
        <dbReference type="SAM" id="MobiDB-lite"/>
    </source>
</evidence>
<reference evidence="2 3" key="1">
    <citation type="journal article" date="2021" name="G3 (Bethesda)">
        <title>Improved contiguity of the threespine stickleback genome using long-read sequencing.</title>
        <authorList>
            <person name="Nath S."/>
            <person name="Shaw D.E."/>
            <person name="White M.A."/>
        </authorList>
    </citation>
    <scope>NUCLEOTIDE SEQUENCE [LARGE SCALE GENOMIC DNA]</scope>
    <source>
        <strain evidence="2 3">Lake Benthic</strain>
    </source>
</reference>
<feature type="compositionally biased region" description="Basic and acidic residues" evidence="1">
    <location>
        <begin position="566"/>
        <end position="578"/>
    </location>
</feature>
<dbReference type="KEGG" id="gat:120829735"/>
<keyword evidence="3" id="KW-1185">Reference proteome</keyword>
<evidence type="ECO:0008006" key="4">
    <source>
        <dbReference type="Google" id="ProtNLM"/>
    </source>
</evidence>
<dbReference type="GO" id="GO:0006355">
    <property type="term" value="P:regulation of DNA-templated transcription"/>
    <property type="evidence" value="ECO:0007669"/>
    <property type="project" value="InterPro"/>
</dbReference>
<feature type="region of interest" description="Disordered" evidence="1">
    <location>
        <begin position="422"/>
        <end position="462"/>
    </location>
</feature>
<dbReference type="Ensembl" id="ENSGACT00000084732.1">
    <property type="protein sequence ID" value="ENSGACP00000043521.1"/>
    <property type="gene ID" value="ENSGACG00000034546.1"/>
</dbReference>
<feature type="compositionally biased region" description="Polar residues" evidence="1">
    <location>
        <begin position="432"/>
        <end position="456"/>
    </location>
</feature>
<dbReference type="GO" id="GO:0005634">
    <property type="term" value="C:nucleus"/>
    <property type="evidence" value="ECO:0007669"/>
    <property type="project" value="TreeGrafter"/>
</dbReference>
<feature type="compositionally biased region" description="Polar residues" evidence="1">
    <location>
        <begin position="315"/>
        <end position="326"/>
    </location>
</feature>
<feature type="compositionally biased region" description="Basic residues" evidence="1">
    <location>
        <begin position="329"/>
        <end position="338"/>
    </location>
</feature>
<evidence type="ECO:0000313" key="3">
    <source>
        <dbReference type="Proteomes" id="UP000007635"/>
    </source>
</evidence>
<protein>
    <recommendedName>
        <fullName evidence="4">PGC-1 and ERR-induced regulator in muscle protein 1</fullName>
    </recommendedName>
</protein>
<reference evidence="2" key="2">
    <citation type="submission" date="2025-08" db="UniProtKB">
        <authorList>
            <consortium name="Ensembl"/>
        </authorList>
    </citation>
    <scope>IDENTIFICATION</scope>
</reference>
<dbReference type="GeneID" id="120829735"/>
<feature type="compositionally biased region" description="Polar residues" evidence="1">
    <location>
        <begin position="680"/>
        <end position="690"/>
    </location>
</feature>
<feature type="compositionally biased region" description="Polar residues" evidence="1">
    <location>
        <begin position="167"/>
        <end position="179"/>
    </location>
</feature>
<dbReference type="InterPro" id="IPR043442">
    <property type="entry name" value="Perm1"/>
</dbReference>
<dbReference type="PANTHER" id="PTHR47282:SF1">
    <property type="entry name" value="PGC-1 AND ERR-INDUCED REGULATOR IN MUSCLE PROTEIN 1"/>
    <property type="match status" value="1"/>
</dbReference>
<feature type="region of interest" description="Disordered" evidence="1">
    <location>
        <begin position="870"/>
        <end position="895"/>
    </location>
</feature>
<dbReference type="Proteomes" id="UP000007635">
    <property type="component" value="Chromosome XII"/>
</dbReference>
<feature type="compositionally biased region" description="Polar residues" evidence="1">
    <location>
        <begin position="742"/>
        <end position="769"/>
    </location>
</feature>
<feature type="region of interest" description="Disordered" evidence="1">
    <location>
        <begin position="565"/>
        <end position="617"/>
    </location>
</feature>
<accession>A0AAQ4Q068</accession>
<organism evidence="2 3">
    <name type="scientific">Gasterosteus aculeatus aculeatus</name>
    <name type="common">three-spined stickleback</name>
    <dbReference type="NCBI Taxonomy" id="481459"/>
    <lineage>
        <taxon>Eukaryota</taxon>
        <taxon>Metazoa</taxon>
        <taxon>Chordata</taxon>
        <taxon>Craniata</taxon>
        <taxon>Vertebrata</taxon>
        <taxon>Euteleostomi</taxon>
        <taxon>Actinopterygii</taxon>
        <taxon>Neopterygii</taxon>
        <taxon>Teleostei</taxon>
        <taxon>Neoteleostei</taxon>
        <taxon>Acanthomorphata</taxon>
        <taxon>Eupercaria</taxon>
        <taxon>Perciformes</taxon>
        <taxon>Cottioidei</taxon>
        <taxon>Gasterosteales</taxon>
        <taxon>Gasterosteidae</taxon>
        <taxon>Gasterosteus</taxon>
    </lineage>
</organism>
<feature type="region of interest" description="Disordered" evidence="1">
    <location>
        <begin position="122"/>
        <end position="179"/>
    </location>
</feature>
<dbReference type="GO" id="GO:0014850">
    <property type="term" value="P:response to muscle activity"/>
    <property type="evidence" value="ECO:0007669"/>
    <property type="project" value="TreeGrafter"/>
</dbReference>
<proteinExistence type="predicted"/>
<feature type="region of interest" description="Disordered" evidence="1">
    <location>
        <begin position="680"/>
        <end position="785"/>
    </location>
</feature>
<sequence length="1265" mass="139099">MDDFEYSVEICDRDWDCFFAQCEDSNLLPPSLAGVDDSGMSDIDETGSHLTTRLPKIDQTAGLLAADRSIDGPPDCEGSPTERYLGKHAVAGMESVLSGSEEDIHLQSVNVFFERLNRCTEPSRARDVKHREAAEEKEEEEERRRVSDGKQASRSSWPKNIPKLKSLSASGGTAVSKETTAPVETVSKINIVKKYVLGAEISPESAASNSALQTHKSAETRLFSGEELRSETRVNETTPLNRCHDSPEGVVCSETTPVETRAPLQDVDREDLSKSQLSISKKGFTDSLSNLEMVKHVKGKGNQNADVVQMEATRTCKTSSRESPPSASVRRKRRKKRRLSVESAESVHGYERQASAKHSDSEEERSAWRRATGLCLSEDLKLSYLITPQKECISVLPVKPNLKNIKIDHLDQYSQYQYLPERIVTKERPKETNNVTNDGSLNPSSQTDNSATSAPRNTGKVDKNLQQNIKLHIEETTEWPVVITDAVTGKTETAPRGSNDSHAGSLQHKTSQSVICCEDERNPESCAAEVKSIRILSSAESNDPVQVRQNDRLSAAKSVLAVEAGHSGRDEHMLRGRGAEPQQQLEIDCEDKRRYGSARESPPRPPSASSSDDTKPKEFKTRFCPVLEISSKVGCAKSPSDTSYALPNRHFWAKSPNRFAIDFTPQQTNLSLVSHTLSKLQVPSEKNTTADGAGLAASQMSSQSGNPLRSGESIAESRRETRPSASEDLPTRPSDITPVSPCCTTDTGSALSISESTTDVSGSSFLSVKQNDHGDGRQTPPTDHKCEDVVTAPKADCEPQKAPDSKHSVFAMSSFWREMEMLTINDILGLRMISKAAPPSSLVPTQESEETRRFAITDSGFFTQLDGSMLELPHKDPQSDPNFTETRSGSVVAANSSSSSGVVWENISQPEGAQTKISKNVSVRNLHALQSESAKYARKVQTLQTLDEGGLQREEHFTEVHMPEQEKASLSTESYGISLTDIFQYLFRGKQSAPSQSVTENITAFFTDGNSVPETYDHFFSDFDTESFFFPLVPAEDHSRSANRNLQFPEAYEHFFASSSSDESSVESDAEDGGGPVRVVTRFDHASSAPPTSTDVYEDFFTDSDLRQNFFWNASLSFRNMTLTGSAVPKQTLSNPPSRAAVRKRGRSPARTLHPLHAVGNQHGTFPEKLLYQRPFRCEDVQAVVSNPRLDASLLPLRQSDMCLVCIAFASWVLKTANPQVGDTWKAVLLANVSALSAIRYLRKYVKMEAAASEKDGSNTAPSDP</sequence>
<dbReference type="AlphaFoldDB" id="A0AAQ4Q068"/>